<dbReference type="AlphaFoldDB" id="A0A024GBD1"/>
<evidence type="ECO:0000256" key="1">
    <source>
        <dbReference type="ARBA" id="ARBA00022723"/>
    </source>
</evidence>
<comment type="caution">
    <text evidence="10">The sequence shown here is derived from an EMBL/GenBank/DDBJ whole genome shotgun (WGS) entry which is preliminary data.</text>
</comment>
<dbReference type="Gene3D" id="1.25.40.20">
    <property type="entry name" value="Ankyrin repeat-containing domain"/>
    <property type="match status" value="2"/>
</dbReference>
<keyword evidence="3 7" id="KW-0863">Zinc-finger</keyword>
<reference evidence="10 11" key="1">
    <citation type="submission" date="2012-05" db="EMBL/GenBank/DDBJ databases">
        <title>Recombination and specialization in a pathogen metapopulation.</title>
        <authorList>
            <person name="Gardiner A."/>
            <person name="Kemen E."/>
            <person name="Schultz-Larsen T."/>
            <person name="MacLean D."/>
            <person name="Van Oosterhout C."/>
            <person name="Jones J.D.G."/>
        </authorList>
    </citation>
    <scope>NUCLEOTIDE SEQUENCE [LARGE SCALE GENOMIC DNA]</scope>
    <source>
        <strain evidence="10 11">Ac Nc2</strain>
    </source>
</reference>
<evidence type="ECO:0000256" key="5">
    <source>
        <dbReference type="ARBA" id="ARBA00023043"/>
    </source>
</evidence>
<proteinExistence type="predicted"/>
<dbReference type="InterPro" id="IPR036770">
    <property type="entry name" value="Ankyrin_rpt-contain_sf"/>
</dbReference>
<keyword evidence="2" id="KW-0677">Repeat</keyword>
<dbReference type="PANTHER" id="PTHR24198:SF165">
    <property type="entry name" value="ANKYRIN REPEAT-CONTAINING PROTEIN-RELATED"/>
    <property type="match status" value="1"/>
</dbReference>
<evidence type="ECO:0000259" key="9">
    <source>
        <dbReference type="PROSITE" id="PS50178"/>
    </source>
</evidence>
<dbReference type="PROSITE" id="PS50088">
    <property type="entry name" value="ANK_REPEAT"/>
    <property type="match status" value="5"/>
</dbReference>
<dbReference type="Pfam" id="PF12796">
    <property type="entry name" value="Ank_2"/>
    <property type="match status" value="2"/>
</dbReference>
<dbReference type="SUPFAM" id="SSF57903">
    <property type="entry name" value="FYVE/PHD zinc finger"/>
    <property type="match status" value="1"/>
</dbReference>
<feature type="repeat" description="ANK" evidence="6">
    <location>
        <begin position="556"/>
        <end position="588"/>
    </location>
</feature>
<dbReference type="CDD" id="cd18186">
    <property type="entry name" value="BTB_POZ_ZBTB_KLHL-like"/>
    <property type="match status" value="1"/>
</dbReference>
<feature type="domain" description="FYVE-type" evidence="9">
    <location>
        <begin position="623"/>
        <end position="683"/>
    </location>
</feature>
<dbReference type="Proteomes" id="UP000053237">
    <property type="component" value="Unassembled WGS sequence"/>
</dbReference>
<dbReference type="PANTHER" id="PTHR24198">
    <property type="entry name" value="ANKYRIN REPEAT AND PROTEIN KINASE DOMAIN-CONTAINING PROTEIN"/>
    <property type="match status" value="1"/>
</dbReference>
<dbReference type="InterPro" id="IPR013083">
    <property type="entry name" value="Znf_RING/FYVE/PHD"/>
</dbReference>
<dbReference type="PROSITE" id="PS50097">
    <property type="entry name" value="BTB"/>
    <property type="match status" value="1"/>
</dbReference>
<evidence type="ECO:0000256" key="6">
    <source>
        <dbReference type="PROSITE-ProRule" id="PRU00023"/>
    </source>
</evidence>
<dbReference type="OrthoDB" id="2306477at2759"/>
<gene>
    <name evidence="10" type="ORF">BN9_048570</name>
</gene>
<dbReference type="Pfam" id="PF00023">
    <property type="entry name" value="Ank"/>
    <property type="match status" value="1"/>
</dbReference>
<dbReference type="STRING" id="65357.A0A024GBD1"/>
<dbReference type="Gene3D" id="3.30.710.10">
    <property type="entry name" value="Potassium Channel Kv1.1, Chain A"/>
    <property type="match status" value="1"/>
</dbReference>
<feature type="domain" description="BTB" evidence="8">
    <location>
        <begin position="19"/>
        <end position="82"/>
    </location>
</feature>
<feature type="repeat" description="ANK" evidence="6">
    <location>
        <begin position="332"/>
        <end position="364"/>
    </location>
</feature>
<dbReference type="InParanoid" id="A0A024GBD1"/>
<evidence type="ECO:0000256" key="4">
    <source>
        <dbReference type="ARBA" id="ARBA00022833"/>
    </source>
</evidence>
<feature type="repeat" description="ANK" evidence="6">
    <location>
        <begin position="521"/>
        <end position="555"/>
    </location>
</feature>
<name>A0A024GBD1_9STRA</name>
<dbReference type="SUPFAM" id="SSF54695">
    <property type="entry name" value="POZ domain"/>
    <property type="match status" value="1"/>
</dbReference>
<evidence type="ECO:0000313" key="11">
    <source>
        <dbReference type="Proteomes" id="UP000053237"/>
    </source>
</evidence>
<dbReference type="InterPro" id="IPR000210">
    <property type="entry name" value="BTB/POZ_dom"/>
</dbReference>
<evidence type="ECO:0008006" key="12">
    <source>
        <dbReference type="Google" id="ProtNLM"/>
    </source>
</evidence>
<dbReference type="PROSITE" id="PS50178">
    <property type="entry name" value="ZF_FYVE"/>
    <property type="match status" value="1"/>
</dbReference>
<keyword evidence="5 6" id="KW-0040">ANK repeat</keyword>
<dbReference type="Gene3D" id="3.30.40.10">
    <property type="entry name" value="Zinc/RING finger domain, C3HC4 (zinc finger)"/>
    <property type="match status" value="1"/>
</dbReference>
<dbReference type="InterPro" id="IPR011333">
    <property type="entry name" value="SKP1/BTB/POZ_sf"/>
</dbReference>
<protein>
    <recommendedName>
        <fullName evidence="12">FYVE-type domain-containing protein</fullName>
    </recommendedName>
</protein>
<dbReference type="SMART" id="SM00064">
    <property type="entry name" value="FYVE"/>
    <property type="match status" value="1"/>
</dbReference>
<dbReference type="PROSITE" id="PS50297">
    <property type="entry name" value="ANK_REP_REGION"/>
    <property type="match status" value="4"/>
</dbReference>
<feature type="repeat" description="ANK" evidence="6">
    <location>
        <begin position="397"/>
        <end position="429"/>
    </location>
</feature>
<dbReference type="InterPro" id="IPR000306">
    <property type="entry name" value="Znf_FYVE"/>
</dbReference>
<evidence type="ECO:0000259" key="8">
    <source>
        <dbReference type="PROSITE" id="PS50097"/>
    </source>
</evidence>
<dbReference type="Pfam" id="PF01363">
    <property type="entry name" value="FYVE"/>
    <property type="match status" value="1"/>
</dbReference>
<dbReference type="InterPro" id="IPR017455">
    <property type="entry name" value="Znf_FYVE-rel"/>
</dbReference>
<dbReference type="SUPFAM" id="SSF48403">
    <property type="entry name" value="Ankyrin repeat"/>
    <property type="match status" value="1"/>
</dbReference>
<dbReference type="SMART" id="SM00248">
    <property type="entry name" value="ANK"/>
    <property type="match status" value="9"/>
</dbReference>
<dbReference type="Pfam" id="PF00651">
    <property type="entry name" value="BTB"/>
    <property type="match status" value="1"/>
</dbReference>
<evidence type="ECO:0000256" key="7">
    <source>
        <dbReference type="PROSITE-ProRule" id="PRU00091"/>
    </source>
</evidence>
<feature type="repeat" description="ANK" evidence="6">
    <location>
        <begin position="486"/>
        <end position="520"/>
    </location>
</feature>
<evidence type="ECO:0000256" key="3">
    <source>
        <dbReference type="ARBA" id="ARBA00022771"/>
    </source>
</evidence>
<organism evidence="10 11">
    <name type="scientific">Albugo candida</name>
    <dbReference type="NCBI Taxonomy" id="65357"/>
    <lineage>
        <taxon>Eukaryota</taxon>
        <taxon>Sar</taxon>
        <taxon>Stramenopiles</taxon>
        <taxon>Oomycota</taxon>
        <taxon>Peronosporomycetes</taxon>
        <taxon>Albuginales</taxon>
        <taxon>Albuginaceae</taxon>
        <taxon>Albugo</taxon>
    </lineage>
</organism>
<dbReference type="EMBL" id="CAIX01000060">
    <property type="protein sequence ID" value="CCI44073.1"/>
    <property type="molecule type" value="Genomic_DNA"/>
</dbReference>
<dbReference type="GO" id="GO:0008270">
    <property type="term" value="F:zinc ion binding"/>
    <property type="evidence" value="ECO:0007669"/>
    <property type="project" value="UniProtKB-KW"/>
</dbReference>
<sequence length="688" mass="77044">MNAASKESYTTQRHPETTNSSLIPAHRFILALRSELFRSLLQNMDCCHNPQHYQFPLRIHVNDTPKHAFLVVLKYMYCNDIDDIFQSTKDYSKPHKILFWQDILKAAYRYKVPQLLIVCVSQLINLIEESTDENSTDQAKAMNAFELFVLADDLLIDEKNGRPLSGKWSYDTPIIKLQEKCMFQLSNAAEEIIMTLLHGETGRKCPTDRICRILDQRFESPFTKAVQFQLSQVVHELLRADESLNHMPMKELEDAFKVALEQGNELILRRILVKSDASAIVLTDKRIPVFMLACACGNASYCKSLVLKRGVDVNETSSLENVDKILLQQYGYRQTPLHIACRHGHVNVISFLLEHHARPNDADLEGNTALHVCRDGESVKTLMDTAVDLGVNSTNMRDQTPLHLAAANGLVDVVYILLQRGAQHSAKDDQGQTPFLAAAAHGHIEVCSTLLKVYSHKLSITGSKDGVDTTMGQASDPSDINQTDFKGNTALHLAVISTRCSHSLLELLLKNGADPNQLNWLGYTPLHLFCSHKRGPAAVVELLLEWKVDIDAQGLDGNTALHFAVGHASETVSVALVIAGARVDLLDKAGRSVLDLAERTNQGIMIVPLVRNILKPPTWDTQNVQTNDCASCHVLFTVTMRRHHCRHCGRPVCYNCSSNKIVIPKFQMLKPSRVCDTCYEVLSFQRIL</sequence>
<dbReference type="PRINTS" id="PR01415">
    <property type="entry name" value="ANKYRIN"/>
</dbReference>
<evidence type="ECO:0000313" key="10">
    <source>
        <dbReference type="EMBL" id="CCI44073.1"/>
    </source>
</evidence>
<keyword evidence="1" id="KW-0479">Metal-binding</keyword>
<keyword evidence="11" id="KW-1185">Reference proteome</keyword>
<dbReference type="InterPro" id="IPR011011">
    <property type="entry name" value="Znf_FYVE_PHD"/>
</dbReference>
<dbReference type="InterPro" id="IPR002110">
    <property type="entry name" value="Ankyrin_rpt"/>
</dbReference>
<keyword evidence="4" id="KW-0862">Zinc</keyword>
<dbReference type="SMART" id="SM00225">
    <property type="entry name" value="BTB"/>
    <property type="match status" value="1"/>
</dbReference>
<evidence type="ECO:0000256" key="2">
    <source>
        <dbReference type="ARBA" id="ARBA00022737"/>
    </source>
</evidence>
<accession>A0A024GBD1</accession>